<dbReference type="EMBL" id="WIGO01000160">
    <property type="protein sequence ID" value="KAF6826106.1"/>
    <property type="molecule type" value="Genomic_DNA"/>
</dbReference>
<proteinExistence type="predicted"/>
<keyword evidence="2" id="KW-1185">Reference proteome</keyword>
<evidence type="ECO:0000313" key="1">
    <source>
        <dbReference type="EMBL" id="KAF6826106.1"/>
    </source>
</evidence>
<dbReference type="Proteomes" id="UP000654918">
    <property type="component" value="Unassembled WGS sequence"/>
</dbReference>
<dbReference type="AlphaFoldDB" id="A0A8H6K8E4"/>
<organism evidence="1 2">
    <name type="scientific">Colletotrichum plurivorum</name>
    <dbReference type="NCBI Taxonomy" id="2175906"/>
    <lineage>
        <taxon>Eukaryota</taxon>
        <taxon>Fungi</taxon>
        <taxon>Dikarya</taxon>
        <taxon>Ascomycota</taxon>
        <taxon>Pezizomycotina</taxon>
        <taxon>Sordariomycetes</taxon>
        <taxon>Hypocreomycetidae</taxon>
        <taxon>Glomerellales</taxon>
        <taxon>Glomerellaceae</taxon>
        <taxon>Colletotrichum</taxon>
        <taxon>Colletotrichum orchidearum species complex</taxon>
    </lineage>
</organism>
<accession>A0A8H6K8E4</accession>
<name>A0A8H6K8E4_9PEZI</name>
<comment type="caution">
    <text evidence="1">The sequence shown here is derived from an EMBL/GenBank/DDBJ whole genome shotgun (WGS) entry which is preliminary data.</text>
</comment>
<protein>
    <submittedName>
        <fullName evidence="1">Uncharacterized protein</fullName>
    </submittedName>
</protein>
<sequence length="69" mass="7354">MRHGQPASRIRIVIGGSLEGFASKPVPTSPFSTWIPGKNPTIDATAAYAHAKYFGIYSPAACYPAALEF</sequence>
<reference evidence="1" key="1">
    <citation type="journal article" date="2020" name="Phytopathology">
        <title>Genome Sequence Resources of Colletotrichum truncatum, C. plurivorum, C. musicola, and C. sojae: Four Species Pathogenic to Soybean (Glycine max).</title>
        <authorList>
            <person name="Rogerio F."/>
            <person name="Boufleur T.R."/>
            <person name="Ciampi-Guillardi M."/>
            <person name="Sukno S.A."/>
            <person name="Thon M.R."/>
            <person name="Massola Junior N.S."/>
            <person name="Baroncelli R."/>
        </authorList>
    </citation>
    <scope>NUCLEOTIDE SEQUENCE</scope>
    <source>
        <strain evidence="1">LFN00145</strain>
    </source>
</reference>
<evidence type="ECO:0000313" key="2">
    <source>
        <dbReference type="Proteomes" id="UP000654918"/>
    </source>
</evidence>
<gene>
    <name evidence="1" type="ORF">CPLU01_09838</name>
</gene>